<dbReference type="AlphaFoldDB" id="A0A8C0IQC5"/>
<keyword evidence="4" id="KW-0165">Cleavage on pair of basic residues</keyword>
<organism evidence="6 7">
    <name type="scientific">Chelonoidis abingdonii</name>
    <name type="common">Abingdon island giant tortoise</name>
    <name type="synonym">Testudo abingdonii</name>
    <dbReference type="NCBI Taxonomy" id="106734"/>
    <lineage>
        <taxon>Eukaryota</taxon>
        <taxon>Metazoa</taxon>
        <taxon>Chordata</taxon>
        <taxon>Craniata</taxon>
        <taxon>Vertebrata</taxon>
        <taxon>Euteleostomi</taxon>
        <taxon>Archelosauria</taxon>
        <taxon>Testudinata</taxon>
        <taxon>Testudines</taxon>
        <taxon>Cryptodira</taxon>
        <taxon>Durocryptodira</taxon>
        <taxon>Testudinoidea</taxon>
        <taxon>Testudinidae</taxon>
        <taxon>Chelonoidis</taxon>
    </lineage>
</organism>
<evidence type="ECO:0000256" key="4">
    <source>
        <dbReference type="ARBA" id="ARBA00022685"/>
    </source>
</evidence>
<evidence type="ECO:0000313" key="7">
    <source>
        <dbReference type="Proteomes" id="UP000694404"/>
    </source>
</evidence>
<accession>A0A8C0IQC5</accession>
<evidence type="ECO:0000313" key="6">
    <source>
        <dbReference type="Ensembl" id="ENSCABP00000013013.1"/>
    </source>
</evidence>
<evidence type="ECO:0000256" key="5">
    <source>
        <dbReference type="ARBA" id="ARBA00022729"/>
    </source>
</evidence>
<keyword evidence="7" id="KW-1185">Reference proteome</keyword>
<dbReference type="Pfam" id="PF15180">
    <property type="entry name" value="NPBW"/>
    <property type="match status" value="1"/>
</dbReference>
<dbReference type="InterPro" id="IPR013297">
    <property type="entry name" value="Neuropept_BW_pre"/>
</dbReference>
<keyword evidence="3" id="KW-0964">Secreted</keyword>
<protein>
    <submittedName>
        <fullName evidence="6">Uncharacterized protein</fullName>
    </submittedName>
</protein>
<dbReference type="Proteomes" id="UP000694404">
    <property type="component" value="Unplaced"/>
</dbReference>
<evidence type="ECO:0000256" key="1">
    <source>
        <dbReference type="ARBA" id="ARBA00004613"/>
    </source>
</evidence>
<dbReference type="Ensembl" id="ENSCABT00000014269.1">
    <property type="protein sequence ID" value="ENSCABP00000013013.1"/>
    <property type="gene ID" value="ENSCABG00000009746.1"/>
</dbReference>
<comment type="subcellular location">
    <subcellularLocation>
        <location evidence="1">Secreted</location>
    </subcellularLocation>
</comment>
<evidence type="ECO:0000256" key="3">
    <source>
        <dbReference type="ARBA" id="ARBA00022525"/>
    </source>
</evidence>
<name>A0A8C0IQC5_CHEAB</name>
<sequence length="105" mass="10629">RAGPAALCSHALGSCSRARALCSQRECTRASGTSGPSAATPATGILDQGLTGTSCNHLLLRSQALCVKDLALELPNCQLLSGAPSTIQCKADVTISLDPSDCNST</sequence>
<dbReference type="GO" id="GO:0001664">
    <property type="term" value="F:G protein-coupled receptor binding"/>
    <property type="evidence" value="ECO:0007669"/>
    <property type="project" value="InterPro"/>
</dbReference>
<reference evidence="6" key="2">
    <citation type="submission" date="2025-09" db="UniProtKB">
        <authorList>
            <consortium name="Ensembl"/>
        </authorList>
    </citation>
    <scope>IDENTIFICATION</scope>
</reference>
<dbReference type="GO" id="GO:0005576">
    <property type="term" value="C:extracellular region"/>
    <property type="evidence" value="ECO:0007669"/>
    <property type="project" value="UniProtKB-SubCell"/>
</dbReference>
<proteinExistence type="inferred from homology"/>
<keyword evidence="5" id="KW-0732">Signal</keyword>
<comment type="similarity">
    <text evidence="2">Belongs to the neuropeptide B/W family.</text>
</comment>
<reference evidence="6" key="1">
    <citation type="submission" date="2025-08" db="UniProtKB">
        <authorList>
            <consortium name="Ensembl"/>
        </authorList>
    </citation>
    <scope>IDENTIFICATION</scope>
</reference>
<evidence type="ECO:0000256" key="2">
    <source>
        <dbReference type="ARBA" id="ARBA00005292"/>
    </source>
</evidence>